<sequence>MMITKRKFLIRVAIILLSILLGGCGKTETTNELRIVYQCNTVDNTLMEFNDDSALCRFELVSAQVSSYTNVLGRTIERVQSQTPVRDSQGSITWILPQDATEADNADVVYKFGSGCQDDNCTINANPTAYKIPVGNNVIRVSGIVNVNSKTVDLSTAVPAAVIDVLYMNCSVCLKNHWGCWCEDDDTDIGNAEEEGGDV</sequence>
<dbReference type="KEGG" id="fhi:FSC454_06290"/>
<dbReference type="AlphaFoldDB" id="A0AAC9NP93"/>
<dbReference type="EMBL" id="CP018093">
    <property type="protein sequence ID" value="APD50743.1"/>
    <property type="molecule type" value="Genomic_DNA"/>
</dbReference>
<dbReference type="Proteomes" id="UP000182459">
    <property type="component" value="Chromosome"/>
</dbReference>
<protein>
    <recommendedName>
        <fullName evidence="3">Lipoprotein</fullName>
    </recommendedName>
</protein>
<name>A0AAC9NP93_9GAMM</name>
<dbReference type="RefSeq" id="WP_066046167.1">
    <property type="nucleotide sequence ID" value="NZ_CP018093.1"/>
</dbReference>
<accession>A0AAC9NP93</accession>
<proteinExistence type="predicted"/>
<evidence type="ECO:0000313" key="1">
    <source>
        <dbReference type="EMBL" id="APD50743.1"/>
    </source>
</evidence>
<evidence type="ECO:0008006" key="3">
    <source>
        <dbReference type="Google" id="ProtNLM"/>
    </source>
</evidence>
<keyword evidence="2" id="KW-1185">Reference proteome</keyword>
<dbReference type="InterPro" id="IPR021699">
    <property type="entry name" value="DUF3281"/>
</dbReference>
<evidence type="ECO:0000313" key="2">
    <source>
        <dbReference type="Proteomes" id="UP000182459"/>
    </source>
</evidence>
<reference evidence="1 2" key="1">
    <citation type="submission" date="2016-11" db="EMBL/GenBank/DDBJ databases">
        <authorList>
            <person name="Hagglund E."/>
            <person name="Bystrom M."/>
            <person name="Naslund J."/>
            <person name="Stenberg P."/>
            <person name="Sjodin A."/>
        </authorList>
    </citation>
    <scope>NUCLEOTIDE SEQUENCE [LARGE SCALE GENOMIC DNA]</scope>
    <source>
        <strain evidence="1 2">CCUG 58020</strain>
    </source>
</reference>
<dbReference type="Pfam" id="PF11685">
    <property type="entry name" value="DUF3281"/>
    <property type="match status" value="1"/>
</dbReference>
<dbReference type="PROSITE" id="PS51257">
    <property type="entry name" value="PROKAR_LIPOPROTEIN"/>
    <property type="match status" value="1"/>
</dbReference>
<gene>
    <name evidence="1" type="ORF">FSC454_06290</name>
</gene>
<organism evidence="1 2">
    <name type="scientific">Francisella hispaniensis FSC454</name>
    <dbReference type="NCBI Taxonomy" id="1088883"/>
    <lineage>
        <taxon>Bacteria</taxon>
        <taxon>Pseudomonadati</taxon>
        <taxon>Pseudomonadota</taxon>
        <taxon>Gammaproteobacteria</taxon>
        <taxon>Thiotrichales</taxon>
        <taxon>Francisellaceae</taxon>
        <taxon>Francisella</taxon>
    </lineage>
</organism>